<dbReference type="AlphaFoldDB" id="A0A0A9EGK4"/>
<sequence>MPIDESCDTPRTSNRLLKFL</sequence>
<reference evidence="1" key="2">
    <citation type="journal article" date="2015" name="Data Brief">
        <title>Shoot transcriptome of the giant reed, Arundo donax.</title>
        <authorList>
            <person name="Barrero R.A."/>
            <person name="Guerrero F.D."/>
            <person name="Moolhuijzen P."/>
            <person name="Goolsby J.A."/>
            <person name="Tidwell J."/>
            <person name="Bellgard S.E."/>
            <person name="Bellgard M.I."/>
        </authorList>
    </citation>
    <scope>NUCLEOTIDE SEQUENCE</scope>
    <source>
        <tissue evidence="1">Shoot tissue taken approximately 20 cm above the soil surface</tissue>
    </source>
</reference>
<organism evidence="1">
    <name type="scientific">Arundo donax</name>
    <name type="common">Giant reed</name>
    <name type="synonym">Donax arundinaceus</name>
    <dbReference type="NCBI Taxonomy" id="35708"/>
    <lineage>
        <taxon>Eukaryota</taxon>
        <taxon>Viridiplantae</taxon>
        <taxon>Streptophyta</taxon>
        <taxon>Embryophyta</taxon>
        <taxon>Tracheophyta</taxon>
        <taxon>Spermatophyta</taxon>
        <taxon>Magnoliopsida</taxon>
        <taxon>Liliopsida</taxon>
        <taxon>Poales</taxon>
        <taxon>Poaceae</taxon>
        <taxon>PACMAD clade</taxon>
        <taxon>Arundinoideae</taxon>
        <taxon>Arundineae</taxon>
        <taxon>Arundo</taxon>
    </lineage>
</organism>
<evidence type="ECO:0000313" key="1">
    <source>
        <dbReference type="EMBL" id="JAD98108.1"/>
    </source>
</evidence>
<proteinExistence type="predicted"/>
<reference evidence="1" key="1">
    <citation type="submission" date="2014-09" db="EMBL/GenBank/DDBJ databases">
        <authorList>
            <person name="Magalhaes I.L.F."/>
            <person name="Oliveira U."/>
            <person name="Santos F.R."/>
            <person name="Vidigal T.H.D.A."/>
            <person name="Brescovit A.D."/>
            <person name="Santos A.J."/>
        </authorList>
    </citation>
    <scope>NUCLEOTIDE SEQUENCE</scope>
    <source>
        <tissue evidence="1">Shoot tissue taken approximately 20 cm above the soil surface</tissue>
    </source>
</reference>
<name>A0A0A9EGK4_ARUDO</name>
<accession>A0A0A9EGK4</accession>
<dbReference type="EMBL" id="GBRH01199787">
    <property type="protein sequence ID" value="JAD98108.1"/>
    <property type="molecule type" value="Transcribed_RNA"/>
</dbReference>
<protein>
    <submittedName>
        <fullName evidence="1">Uncharacterized protein</fullName>
    </submittedName>
</protein>